<comment type="caution">
    <text evidence="1">The sequence shown here is derived from an EMBL/GenBank/DDBJ whole genome shotgun (WGS) entry which is preliminary data.</text>
</comment>
<accession>A0A5B7F9P7</accession>
<dbReference type="EMBL" id="VSRR010005250">
    <property type="protein sequence ID" value="MPC41959.1"/>
    <property type="molecule type" value="Genomic_DNA"/>
</dbReference>
<organism evidence="1 2">
    <name type="scientific">Portunus trituberculatus</name>
    <name type="common">Swimming crab</name>
    <name type="synonym">Neptunus trituberculatus</name>
    <dbReference type="NCBI Taxonomy" id="210409"/>
    <lineage>
        <taxon>Eukaryota</taxon>
        <taxon>Metazoa</taxon>
        <taxon>Ecdysozoa</taxon>
        <taxon>Arthropoda</taxon>
        <taxon>Crustacea</taxon>
        <taxon>Multicrustacea</taxon>
        <taxon>Malacostraca</taxon>
        <taxon>Eumalacostraca</taxon>
        <taxon>Eucarida</taxon>
        <taxon>Decapoda</taxon>
        <taxon>Pleocyemata</taxon>
        <taxon>Brachyura</taxon>
        <taxon>Eubrachyura</taxon>
        <taxon>Portunoidea</taxon>
        <taxon>Portunidae</taxon>
        <taxon>Portuninae</taxon>
        <taxon>Portunus</taxon>
    </lineage>
</organism>
<proteinExistence type="predicted"/>
<dbReference type="AlphaFoldDB" id="A0A5B7F9P7"/>
<reference evidence="1 2" key="1">
    <citation type="submission" date="2019-05" db="EMBL/GenBank/DDBJ databases">
        <title>Another draft genome of Portunus trituberculatus and its Hox gene families provides insights of decapod evolution.</title>
        <authorList>
            <person name="Jeong J.-H."/>
            <person name="Song I."/>
            <person name="Kim S."/>
            <person name="Choi T."/>
            <person name="Kim D."/>
            <person name="Ryu S."/>
            <person name="Kim W."/>
        </authorList>
    </citation>
    <scope>NUCLEOTIDE SEQUENCE [LARGE SCALE GENOMIC DNA]</scope>
    <source>
        <tissue evidence="1">Muscle</tissue>
    </source>
</reference>
<evidence type="ECO:0000313" key="2">
    <source>
        <dbReference type="Proteomes" id="UP000324222"/>
    </source>
</evidence>
<sequence>MIHEDGQGTLIVIQDVLLLWGHGSPIAIVIAYHSLQGATEPKGDMILGTYKVNEIQEMKGSEPSVGQF</sequence>
<keyword evidence="2" id="KW-1185">Reference proteome</keyword>
<name>A0A5B7F9P7_PORTR</name>
<protein>
    <submittedName>
        <fullName evidence="1">Uncharacterized protein</fullName>
    </submittedName>
</protein>
<dbReference type="Proteomes" id="UP000324222">
    <property type="component" value="Unassembled WGS sequence"/>
</dbReference>
<evidence type="ECO:0000313" key="1">
    <source>
        <dbReference type="EMBL" id="MPC41959.1"/>
    </source>
</evidence>
<gene>
    <name evidence="1" type="ORF">E2C01_035570</name>
</gene>